<accession>A0A0H3FB79</accession>
<protein>
    <submittedName>
        <fullName evidence="8">PTS system, glucose-specific IIABC component</fullName>
    </submittedName>
    <submittedName>
        <fullName evidence="9">PTS transporter subunit EIIB</fullName>
    </submittedName>
</protein>
<evidence type="ECO:0000256" key="2">
    <source>
        <dbReference type="ARBA" id="ARBA00022597"/>
    </source>
</evidence>
<dbReference type="Proteomes" id="UP000007257">
    <property type="component" value="Chromosome"/>
</dbReference>
<evidence type="ECO:0000313" key="9">
    <source>
        <dbReference type="EMBL" id="MFD3224807.1"/>
    </source>
</evidence>
<keyword evidence="1" id="KW-0813">Transport</keyword>
<evidence type="ECO:0000256" key="4">
    <source>
        <dbReference type="ARBA" id="ARBA00022683"/>
    </source>
</evidence>
<evidence type="ECO:0000313" key="11">
    <source>
        <dbReference type="Proteomes" id="UP001598201"/>
    </source>
</evidence>
<dbReference type="Pfam" id="PF00367">
    <property type="entry name" value="PTS_EIIB"/>
    <property type="match status" value="1"/>
</dbReference>
<evidence type="ECO:0000256" key="3">
    <source>
        <dbReference type="ARBA" id="ARBA00022679"/>
    </source>
</evidence>
<dbReference type="RefSeq" id="WP_013575992.1">
    <property type="nucleotide sequence ID" value="NC_015061.1"/>
</dbReference>
<reference evidence="9 11" key="3">
    <citation type="submission" date="2024-09" db="EMBL/GenBank/DDBJ databases">
        <title>Genomes of Rahnella.</title>
        <authorList>
            <person name="Mnguni F.C."/>
            <person name="Shin G.Y."/>
            <person name="Coutinho T."/>
        </authorList>
    </citation>
    <scope>NUCLEOTIDE SEQUENCE [LARGE SCALE GENOMIC DNA]</scope>
    <source>
        <strain evidence="9 11">20WA0057</strain>
    </source>
</reference>
<dbReference type="GO" id="GO:0009401">
    <property type="term" value="P:phosphoenolpyruvate-dependent sugar phosphotransferase system"/>
    <property type="evidence" value="ECO:0007669"/>
    <property type="project" value="UniProtKB-KW"/>
</dbReference>
<dbReference type="SUPFAM" id="SSF55604">
    <property type="entry name" value="Glucose permease domain IIB"/>
    <property type="match status" value="1"/>
</dbReference>
<evidence type="ECO:0000256" key="1">
    <source>
        <dbReference type="ARBA" id="ARBA00022448"/>
    </source>
</evidence>
<dbReference type="GO" id="GO:0008982">
    <property type="term" value="F:protein-N(PI)-phosphohistidine-sugar phosphotransferase activity"/>
    <property type="evidence" value="ECO:0007669"/>
    <property type="project" value="InterPro"/>
</dbReference>
<evidence type="ECO:0000313" key="10">
    <source>
        <dbReference type="Proteomes" id="UP000007257"/>
    </source>
</evidence>
<keyword evidence="5" id="KW-0418">Kinase</keyword>
<evidence type="ECO:0000256" key="6">
    <source>
        <dbReference type="PROSITE-ProRule" id="PRU00421"/>
    </source>
</evidence>
<evidence type="ECO:0000256" key="5">
    <source>
        <dbReference type="ARBA" id="ARBA00022777"/>
    </source>
</evidence>
<feature type="domain" description="PTS EIIB type-1" evidence="7">
    <location>
        <begin position="4"/>
        <end position="88"/>
    </location>
</feature>
<dbReference type="PROSITE" id="PS51098">
    <property type="entry name" value="PTS_EIIB_TYPE_1"/>
    <property type="match status" value="1"/>
</dbReference>
<dbReference type="EMBL" id="JBHUCJ010000035">
    <property type="protein sequence ID" value="MFD3224807.1"/>
    <property type="molecule type" value="Genomic_DNA"/>
</dbReference>
<keyword evidence="11" id="KW-1185">Reference proteome</keyword>
<dbReference type="InterPro" id="IPR001996">
    <property type="entry name" value="PTS_IIB_1"/>
</dbReference>
<reference evidence="10" key="1">
    <citation type="submission" date="2011-01" db="EMBL/GenBank/DDBJ databases">
        <title>Complete sequence of chromosome of Rahnella sp. Y9602.</title>
        <authorList>
            <consortium name="US DOE Joint Genome Institute"/>
            <person name="Lucas S."/>
            <person name="Copeland A."/>
            <person name="Lapidus A."/>
            <person name="Cheng J.-F."/>
            <person name="Goodwin L."/>
            <person name="Pitluck S."/>
            <person name="Lu M."/>
            <person name="Detter J.C."/>
            <person name="Han C."/>
            <person name="Tapia R."/>
            <person name="Land M."/>
            <person name="Hauser L."/>
            <person name="Kyrpides N."/>
            <person name="Ivanova N."/>
            <person name="Ovchinnikova G."/>
            <person name="Pagani I."/>
            <person name="Sobecky P.A."/>
            <person name="Martinez R.J."/>
            <person name="Woyke T."/>
        </authorList>
    </citation>
    <scope>NUCLEOTIDE SEQUENCE [LARGE SCALE GENOMIC DNA]</scope>
    <source>
        <strain evidence="10">Y9602</strain>
    </source>
</reference>
<dbReference type="PANTHER" id="PTHR30175:SF1">
    <property type="entry name" value="PTS SYSTEM ARBUTIN-, CELLOBIOSE-, AND SALICIN-SPECIFIC EIIBC COMPONENT-RELATED"/>
    <property type="match status" value="1"/>
</dbReference>
<dbReference type="InterPro" id="IPR018113">
    <property type="entry name" value="PTrfase_EIIB_Cys"/>
</dbReference>
<dbReference type="InterPro" id="IPR050558">
    <property type="entry name" value="PTS_Sugar-Specific_Components"/>
</dbReference>
<feature type="active site" description="Phosphocysteine intermediate; for EIIB activity" evidence="6">
    <location>
        <position position="26"/>
    </location>
</feature>
<dbReference type="HOGENOM" id="CLU_2439090_0_0_6"/>
<dbReference type="AlphaFoldDB" id="A0A0H3FB79"/>
<keyword evidence="2" id="KW-0762">Sugar transport</keyword>
<dbReference type="EMBL" id="CP002505">
    <property type="protein sequence ID" value="ADW74293.1"/>
    <property type="molecule type" value="Genomic_DNA"/>
</dbReference>
<dbReference type="Proteomes" id="UP001598201">
    <property type="component" value="Unassembled WGS sequence"/>
</dbReference>
<dbReference type="InterPro" id="IPR036878">
    <property type="entry name" value="Glu_permease_IIB"/>
</dbReference>
<name>A0A0H3FB79_RAHSY</name>
<keyword evidence="3" id="KW-0808">Transferase</keyword>
<dbReference type="OrthoDB" id="9797715at2"/>
<dbReference type="GO" id="GO:0016301">
    <property type="term" value="F:kinase activity"/>
    <property type="evidence" value="ECO:0007669"/>
    <property type="project" value="UniProtKB-KW"/>
</dbReference>
<evidence type="ECO:0000313" key="8">
    <source>
        <dbReference type="EMBL" id="ADW74293.1"/>
    </source>
</evidence>
<proteinExistence type="predicted"/>
<dbReference type="GeneID" id="95416715"/>
<gene>
    <name evidence="8" type="ordered locus">Rahaq_2687</name>
    <name evidence="9" type="ORF">ACFPK4_14790</name>
</gene>
<organism evidence="8 10">
    <name type="scientific">Rahnella sp. (strain Y9602)</name>
    <dbReference type="NCBI Taxonomy" id="2703885"/>
    <lineage>
        <taxon>Bacteria</taxon>
        <taxon>Pseudomonadati</taxon>
        <taxon>Pseudomonadota</taxon>
        <taxon>Gammaproteobacteria</taxon>
        <taxon>Enterobacterales</taxon>
        <taxon>Yersiniaceae</taxon>
        <taxon>Rahnella</taxon>
    </lineage>
</organism>
<dbReference type="KEGG" id="rah:Rahaq_2687"/>
<keyword evidence="4" id="KW-0598">Phosphotransferase system</keyword>
<sequence>METQQLAALVVHSIGGADNLTKMTYCASRIRMQVRDASLLDRQALEAPEAIRAVLEVETPQCDTEYHLVVGPGNTRSLYQALTALTQK</sequence>
<evidence type="ECO:0000259" key="7">
    <source>
        <dbReference type="PROSITE" id="PS51098"/>
    </source>
</evidence>
<dbReference type="eggNOG" id="COG1264">
    <property type="taxonomic scope" value="Bacteria"/>
</dbReference>
<dbReference type="Gene3D" id="3.30.1360.60">
    <property type="entry name" value="Glucose permease domain IIB"/>
    <property type="match status" value="1"/>
</dbReference>
<dbReference type="PANTHER" id="PTHR30175">
    <property type="entry name" value="PHOSPHOTRANSFERASE SYSTEM TRANSPORT PROTEIN"/>
    <property type="match status" value="1"/>
</dbReference>
<reference evidence="8 10" key="2">
    <citation type="journal article" date="2012" name="J. Bacteriol.">
        <title>Complete Genome Sequence of Rahnella sp. Strain Y9602, a Gammaproteobacterium Isolate from Metal- and Radionuclide-Contaminated Soil.</title>
        <authorList>
            <person name="Martinez R.J."/>
            <person name="Bruce D."/>
            <person name="Detter C."/>
            <person name="Goodwin L.A."/>
            <person name="Han J."/>
            <person name="Han C.S."/>
            <person name="Held B."/>
            <person name="Land M.L."/>
            <person name="Mikhailova N."/>
            <person name="Nolan M."/>
            <person name="Pennacchio L."/>
            <person name="Pitluck S."/>
            <person name="Tapia R."/>
            <person name="Woyke T."/>
            <person name="Sobecky P.A."/>
        </authorList>
    </citation>
    <scope>NUCLEOTIDE SEQUENCE [LARGE SCALE GENOMIC DNA]</scope>
    <source>
        <strain evidence="8 10">Y9602</strain>
    </source>
</reference>